<name>A0AA39RZM1_ACESA</name>
<dbReference type="PANTHER" id="PTHR32099">
    <property type="entry name" value="CYSTEINE-RICH REPEAT SECRETORY PROTEIN"/>
    <property type="match status" value="1"/>
</dbReference>
<comment type="caution">
    <text evidence="5">The sequence shown here is derived from an EMBL/GenBank/DDBJ whole genome shotgun (WGS) entry which is preliminary data.</text>
</comment>
<evidence type="ECO:0000313" key="6">
    <source>
        <dbReference type="Proteomes" id="UP001168877"/>
    </source>
</evidence>
<dbReference type="PANTHER" id="PTHR32099:SF51">
    <property type="entry name" value="CYSTEINE-RICH RECEPTOR-LIKE PROTEIN KINASE 25 ISOFORM X1"/>
    <property type="match status" value="1"/>
</dbReference>
<dbReference type="EMBL" id="JAUESC010000384">
    <property type="protein sequence ID" value="KAK0582168.1"/>
    <property type="molecule type" value="Genomic_DNA"/>
</dbReference>
<dbReference type="CDD" id="cd23509">
    <property type="entry name" value="Gnk2-like"/>
    <property type="match status" value="1"/>
</dbReference>
<feature type="region of interest" description="Disordered" evidence="3">
    <location>
        <begin position="200"/>
        <end position="223"/>
    </location>
</feature>
<feature type="compositionally biased region" description="Pro residues" evidence="3">
    <location>
        <begin position="200"/>
        <end position="219"/>
    </location>
</feature>
<evidence type="ECO:0000256" key="1">
    <source>
        <dbReference type="ARBA" id="ARBA00022729"/>
    </source>
</evidence>
<gene>
    <name evidence="5" type="ORF">LWI29_022264</name>
</gene>
<keyword evidence="6" id="KW-1185">Reference proteome</keyword>
<reference evidence="5" key="1">
    <citation type="journal article" date="2022" name="Plant J.">
        <title>Strategies of tolerance reflected in two North American maple genomes.</title>
        <authorList>
            <person name="McEvoy S.L."/>
            <person name="Sezen U.U."/>
            <person name="Trouern-Trend A."/>
            <person name="McMahon S.M."/>
            <person name="Schaberg P.G."/>
            <person name="Yang J."/>
            <person name="Wegrzyn J.L."/>
            <person name="Swenson N.G."/>
        </authorList>
    </citation>
    <scope>NUCLEOTIDE SEQUENCE</scope>
    <source>
        <strain evidence="5">NS2018</strain>
    </source>
</reference>
<evidence type="ECO:0000256" key="2">
    <source>
        <dbReference type="ARBA" id="ARBA00022737"/>
    </source>
</evidence>
<keyword evidence="2" id="KW-0677">Repeat</keyword>
<feature type="region of interest" description="Disordered" evidence="3">
    <location>
        <begin position="109"/>
        <end position="149"/>
    </location>
</feature>
<reference evidence="5" key="2">
    <citation type="submission" date="2023-06" db="EMBL/GenBank/DDBJ databases">
        <authorList>
            <person name="Swenson N.G."/>
            <person name="Wegrzyn J.L."/>
            <person name="Mcevoy S.L."/>
        </authorList>
    </citation>
    <scope>NUCLEOTIDE SEQUENCE</scope>
    <source>
        <strain evidence="5">NS2018</strain>
        <tissue evidence="5">Leaf</tissue>
    </source>
</reference>
<organism evidence="5 6">
    <name type="scientific">Acer saccharum</name>
    <name type="common">Sugar maple</name>
    <dbReference type="NCBI Taxonomy" id="4024"/>
    <lineage>
        <taxon>Eukaryota</taxon>
        <taxon>Viridiplantae</taxon>
        <taxon>Streptophyta</taxon>
        <taxon>Embryophyta</taxon>
        <taxon>Tracheophyta</taxon>
        <taxon>Spermatophyta</taxon>
        <taxon>Magnoliopsida</taxon>
        <taxon>eudicotyledons</taxon>
        <taxon>Gunneridae</taxon>
        <taxon>Pentapetalae</taxon>
        <taxon>rosids</taxon>
        <taxon>malvids</taxon>
        <taxon>Sapindales</taxon>
        <taxon>Sapindaceae</taxon>
        <taxon>Hippocastanoideae</taxon>
        <taxon>Acereae</taxon>
        <taxon>Acer</taxon>
    </lineage>
</organism>
<dbReference type="Proteomes" id="UP001168877">
    <property type="component" value="Unassembled WGS sequence"/>
</dbReference>
<accession>A0AA39RZM1</accession>
<dbReference type="InterPro" id="IPR038408">
    <property type="entry name" value="GNK2_sf"/>
</dbReference>
<evidence type="ECO:0000313" key="5">
    <source>
        <dbReference type="EMBL" id="KAK0582168.1"/>
    </source>
</evidence>
<evidence type="ECO:0000256" key="3">
    <source>
        <dbReference type="SAM" id="MobiDB-lite"/>
    </source>
</evidence>
<keyword evidence="1" id="KW-0732">Signal</keyword>
<sequence length="252" mass="27356">MASNQGDLPPSPHQVATNFQGARLPPTATSPSHLAKSPQLGSMCGDFSWRLPKSPHPLASADPQFECLWRLLMVTSKVATVTRLAANQGQNAWNWDEKKIEKKKIHLQSVVPRQPEEAAAEPEELESPAQTTTTQLEVSSPETTPGKCSPDITQSDCRICLSRRVSQIPDCCNGNMGGRVYGPSCNIRFEMYHFYTLASPPPTSPSPPENATPPSPPPASSTNSSGKHIILYLVFEGSGFCARPEKCALIFT</sequence>
<evidence type="ECO:0000259" key="4">
    <source>
        <dbReference type="PROSITE" id="PS51473"/>
    </source>
</evidence>
<dbReference type="AlphaFoldDB" id="A0AA39RZM1"/>
<feature type="domain" description="Gnk2-homologous" evidence="4">
    <location>
        <begin position="88"/>
        <end position="194"/>
    </location>
</feature>
<protein>
    <recommendedName>
        <fullName evidence="4">Gnk2-homologous domain-containing protein</fullName>
    </recommendedName>
</protein>
<dbReference type="InterPro" id="IPR002902">
    <property type="entry name" value="GNK2"/>
</dbReference>
<feature type="compositionally biased region" description="Polar residues" evidence="3">
    <location>
        <begin position="130"/>
        <end position="143"/>
    </location>
</feature>
<dbReference type="PROSITE" id="PS51473">
    <property type="entry name" value="GNK2"/>
    <property type="match status" value="1"/>
</dbReference>
<dbReference type="Pfam" id="PF01657">
    <property type="entry name" value="Stress-antifung"/>
    <property type="match status" value="1"/>
</dbReference>
<dbReference type="Gene3D" id="3.30.430.20">
    <property type="entry name" value="Gnk2 domain, C-X8-C-X2-C motif"/>
    <property type="match status" value="1"/>
</dbReference>
<proteinExistence type="predicted"/>
<feature type="region of interest" description="Disordered" evidence="3">
    <location>
        <begin position="1"/>
        <end position="39"/>
    </location>
</feature>